<dbReference type="PANTHER" id="PTHR23044:SF61">
    <property type="entry name" value="3'-5' EXORIBONUCLEASE 1-RELATED"/>
    <property type="match status" value="1"/>
</dbReference>
<dbReference type="PANTHER" id="PTHR23044">
    <property type="entry name" value="3'-5' EXONUCLEASE ERI1-RELATED"/>
    <property type="match status" value="1"/>
</dbReference>
<dbReference type="InterPro" id="IPR036397">
    <property type="entry name" value="RNaseH_sf"/>
</dbReference>
<sequence length="193" mass="22341">MNYIIVDLEATCWENDRSKRNEIIEIGAVKLDDHLNVVSEFQAFVKPKLYPQLSEFCMQLTSIEQHDVDHAATFETVLEDFQSWMGSNYWLCSWGYYDKKQLKSDCDLHKQPTSWLRNHISIKHQHGAILKEKLENAGASKSEVKRVEHGVGMEKALKILKIPLEGTHHRGIDDARNIAKIFVAIFDDLKFKL</sequence>
<dbReference type="KEGG" id="ppm:PPSC2_27820"/>
<dbReference type="AlphaFoldDB" id="E3EKC1"/>
<gene>
    <name evidence="5" type="ORF">PPSC2_27820</name>
</gene>
<dbReference type="SMART" id="SM00479">
    <property type="entry name" value="EXOIII"/>
    <property type="match status" value="1"/>
</dbReference>
<dbReference type="RefSeq" id="WP_013385862.1">
    <property type="nucleotide sequence ID" value="NC_014628.2"/>
</dbReference>
<dbReference type="SUPFAM" id="SSF53098">
    <property type="entry name" value="Ribonuclease H-like"/>
    <property type="match status" value="1"/>
</dbReference>
<evidence type="ECO:0000256" key="3">
    <source>
        <dbReference type="ARBA" id="ARBA00022839"/>
    </source>
</evidence>
<dbReference type="InterPro" id="IPR051274">
    <property type="entry name" value="3-5_Exoribonuclease"/>
</dbReference>
<dbReference type="PATRIC" id="fig|886882.15.peg.5896"/>
<dbReference type="InterPro" id="IPR013520">
    <property type="entry name" value="Ribonucl_H"/>
</dbReference>
<keyword evidence="3 5" id="KW-0269">Exonuclease</keyword>
<reference evidence="5 6" key="1">
    <citation type="journal article" date="2011" name="J. Bacteriol.">
        <title>Complete genome sequence of Paenibacillus polymyxa SC2, a strain of plant growth-promoting Rhizobacterium with broad-spectrum antimicrobial activity.</title>
        <authorList>
            <person name="Ma M."/>
            <person name="Wang C."/>
            <person name="Ding Y."/>
            <person name="Li L."/>
            <person name="Shen D."/>
            <person name="Jiang X."/>
            <person name="Guan D."/>
            <person name="Cao F."/>
            <person name="Chen H."/>
            <person name="Feng R."/>
            <person name="Wang X."/>
            <person name="Ge Y."/>
            <person name="Yao L."/>
            <person name="Bing X."/>
            <person name="Yang X."/>
            <person name="Li J."/>
            <person name="Du B."/>
        </authorList>
    </citation>
    <scope>NUCLEOTIDE SEQUENCE [LARGE SCALE GENOMIC DNA]</scope>
    <source>
        <strain evidence="5 6">SC2</strain>
        <plasmid evidence="6">pSC2</plasmid>
    </source>
</reference>
<dbReference type="HOGENOM" id="CLU_037266_5_1_9"/>
<dbReference type="InterPro" id="IPR012337">
    <property type="entry name" value="RNaseH-like_sf"/>
</dbReference>
<dbReference type="OrthoDB" id="159416at2"/>
<accession>E3EKC1</accession>
<proteinExistence type="predicted"/>
<name>E3EKC1_PAEPS</name>
<organism evidence="5 6">
    <name type="scientific">Paenibacillus polymyxa (strain SC2)</name>
    <name type="common">Bacillus polymyxa</name>
    <dbReference type="NCBI Taxonomy" id="886882"/>
    <lineage>
        <taxon>Bacteria</taxon>
        <taxon>Bacillati</taxon>
        <taxon>Bacillota</taxon>
        <taxon>Bacilli</taxon>
        <taxon>Bacillales</taxon>
        <taxon>Paenibacillaceae</taxon>
        <taxon>Paenibacillus</taxon>
    </lineage>
</organism>
<keyword evidence="2" id="KW-0378">Hydrolase</keyword>
<evidence type="ECO:0000259" key="4">
    <source>
        <dbReference type="SMART" id="SM00479"/>
    </source>
</evidence>
<evidence type="ECO:0000313" key="5">
    <source>
        <dbReference type="EMBL" id="ADO59448.1"/>
    </source>
</evidence>
<geneLocation type="plasmid" evidence="5 6">
    <name>pSC2</name>
</geneLocation>
<dbReference type="CDD" id="cd06133">
    <property type="entry name" value="ERI-1_3'hExo_like"/>
    <property type="match status" value="1"/>
</dbReference>
<dbReference type="GO" id="GO:0003676">
    <property type="term" value="F:nucleic acid binding"/>
    <property type="evidence" value="ECO:0007669"/>
    <property type="project" value="InterPro"/>
</dbReference>
<evidence type="ECO:0000256" key="1">
    <source>
        <dbReference type="ARBA" id="ARBA00022722"/>
    </source>
</evidence>
<dbReference type="EMBL" id="CP002214">
    <property type="protein sequence ID" value="ADO59448.1"/>
    <property type="molecule type" value="Genomic_DNA"/>
</dbReference>
<keyword evidence="1" id="KW-0540">Nuclease</keyword>
<evidence type="ECO:0000313" key="6">
    <source>
        <dbReference type="Proteomes" id="UP000006868"/>
    </source>
</evidence>
<dbReference type="Gene3D" id="3.30.420.10">
    <property type="entry name" value="Ribonuclease H-like superfamily/Ribonuclease H"/>
    <property type="match status" value="1"/>
</dbReference>
<dbReference type="Pfam" id="PF00929">
    <property type="entry name" value="RNase_T"/>
    <property type="match status" value="1"/>
</dbReference>
<dbReference type="GO" id="GO:0000175">
    <property type="term" value="F:3'-5'-RNA exonuclease activity"/>
    <property type="evidence" value="ECO:0007669"/>
    <property type="project" value="InterPro"/>
</dbReference>
<evidence type="ECO:0000256" key="2">
    <source>
        <dbReference type="ARBA" id="ARBA00022801"/>
    </source>
</evidence>
<feature type="domain" description="Exonuclease" evidence="4">
    <location>
        <begin position="2"/>
        <end position="191"/>
    </location>
</feature>
<keyword evidence="5" id="KW-0614">Plasmid</keyword>
<protein>
    <submittedName>
        <fullName evidence="5">3'-5' exonuclease</fullName>
    </submittedName>
</protein>
<dbReference type="InterPro" id="IPR047201">
    <property type="entry name" value="ERI-1_3'hExo-like"/>
</dbReference>
<dbReference type="eggNOG" id="COG5018">
    <property type="taxonomic scope" value="Bacteria"/>
</dbReference>
<dbReference type="Proteomes" id="UP000006868">
    <property type="component" value="Plasmid pSC2"/>
</dbReference>